<dbReference type="PANTHER" id="PTHR21666">
    <property type="entry name" value="PEPTIDASE-RELATED"/>
    <property type="match status" value="1"/>
</dbReference>
<dbReference type="InterPro" id="IPR011055">
    <property type="entry name" value="Dup_hybrid_motif"/>
</dbReference>
<evidence type="ECO:0000256" key="1">
    <source>
        <dbReference type="SAM" id="Phobius"/>
    </source>
</evidence>
<gene>
    <name evidence="3" type="ORF">JK358_10615</name>
</gene>
<dbReference type="InterPro" id="IPR050570">
    <property type="entry name" value="Cell_wall_metabolism_enzyme"/>
</dbReference>
<evidence type="ECO:0000259" key="2">
    <source>
        <dbReference type="Pfam" id="PF01551"/>
    </source>
</evidence>
<keyword evidence="4" id="KW-1185">Reference proteome</keyword>
<dbReference type="CDD" id="cd12797">
    <property type="entry name" value="M23_peptidase"/>
    <property type="match status" value="1"/>
</dbReference>
<name>A0ABS1M4Y6_9NOCA</name>
<accession>A0ABS1M4Y6</accession>
<sequence length="258" mass="28255">MAGDLLSVDRLTALRDSRYGGWIWAVATVLVLTYLVEFGWNLVRGRRRKEHPARPAVAVMAPVLGDWTAVNSPADRVPSHGTEWGGQGYAIDLVRNGAEKPGFRLLRLHRPEEFPAFGSPVLSPAEATVVEVVDRRRDHRARYSVAGLLYFFVVEQIARSLAPVSFVFGNTLVLELADGTYARVCHLRRGSVTVRVGDRVDAGQVIARCGNSGNSTEPHVHFQLMDSLDTVAARGIPFTWNGIGVPRTGERFTTPAAA</sequence>
<evidence type="ECO:0000313" key="4">
    <source>
        <dbReference type="Proteomes" id="UP000602198"/>
    </source>
</evidence>
<evidence type="ECO:0000313" key="3">
    <source>
        <dbReference type="EMBL" id="MBL1074844.1"/>
    </source>
</evidence>
<comment type="caution">
    <text evidence="3">The sequence shown here is derived from an EMBL/GenBank/DDBJ whole genome shotgun (WGS) entry which is preliminary data.</text>
</comment>
<dbReference type="Gene3D" id="2.70.70.10">
    <property type="entry name" value="Glucose Permease (Domain IIA)"/>
    <property type="match status" value="1"/>
</dbReference>
<dbReference type="SUPFAM" id="SSF51261">
    <property type="entry name" value="Duplicated hybrid motif"/>
    <property type="match status" value="1"/>
</dbReference>
<dbReference type="InterPro" id="IPR016047">
    <property type="entry name" value="M23ase_b-sheet_dom"/>
</dbReference>
<protein>
    <submittedName>
        <fullName evidence="3">M23 family metallopeptidase</fullName>
    </submittedName>
</protein>
<reference evidence="3 4" key="1">
    <citation type="submission" date="2021-01" db="EMBL/GenBank/DDBJ databases">
        <title>WGS of actinomycetes isolated from Thailand.</title>
        <authorList>
            <person name="Thawai C."/>
        </authorList>
    </citation>
    <scope>NUCLEOTIDE SEQUENCE [LARGE SCALE GENOMIC DNA]</scope>
    <source>
        <strain evidence="3 4">LPG 2</strain>
    </source>
</reference>
<dbReference type="EMBL" id="JAERRJ010000003">
    <property type="protein sequence ID" value="MBL1074844.1"/>
    <property type="molecule type" value="Genomic_DNA"/>
</dbReference>
<keyword evidence="1" id="KW-1133">Transmembrane helix</keyword>
<feature type="transmembrane region" description="Helical" evidence="1">
    <location>
        <begin position="22"/>
        <end position="43"/>
    </location>
</feature>
<organism evidence="3 4">
    <name type="scientific">Nocardia acididurans</name>
    <dbReference type="NCBI Taxonomy" id="2802282"/>
    <lineage>
        <taxon>Bacteria</taxon>
        <taxon>Bacillati</taxon>
        <taxon>Actinomycetota</taxon>
        <taxon>Actinomycetes</taxon>
        <taxon>Mycobacteriales</taxon>
        <taxon>Nocardiaceae</taxon>
        <taxon>Nocardia</taxon>
    </lineage>
</organism>
<feature type="domain" description="M23ase beta-sheet core" evidence="2">
    <location>
        <begin position="168"/>
        <end position="226"/>
    </location>
</feature>
<dbReference type="Pfam" id="PF01551">
    <property type="entry name" value="Peptidase_M23"/>
    <property type="match status" value="1"/>
</dbReference>
<dbReference type="PANTHER" id="PTHR21666:SF270">
    <property type="entry name" value="MUREIN HYDROLASE ACTIVATOR ENVC"/>
    <property type="match status" value="1"/>
</dbReference>
<proteinExistence type="predicted"/>
<dbReference type="RefSeq" id="WP_201946134.1">
    <property type="nucleotide sequence ID" value="NZ_JAERRJ010000003.1"/>
</dbReference>
<keyword evidence="1" id="KW-0472">Membrane</keyword>
<keyword evidence="1" id="KW-0812">Transmembrane</keyword>
<dbReference type="Proteomes" id="UP000602198">
    <property type="component" value="Unassembled WGS sequence"/>
</dbReference>